<dbReference type="Proteomes" id="UP001055879">
    <property type="component" value="Linkage Group LG05"/>
</dbReference>
<evidence type="ECO:0000313" key="2">
    <source>
        <dbReference type="Proteomes" id="UP001055879"/>
    </source>
</evidence>
<evidence type="ECO:0000313" key="1">
    <source>
        <dbReference type="EMBL" id="KAI3728622.1"/>
    </source>
</evidence>
<proteinExistence type="predicted"/>
<keyword evidence="2" id="KW-1185">Reference proteome</keyword>
<name>A0ACB9C373_ARCLA</name>
<reference evidence="2" key="1">
    <citation type="journal article" date="2022" name="Mol. Ecol. Resour.">
        <title>The genomes of chicory, endive, great burdock and yacon provide insights into Asteraceae palaeo-polyploidization history and plant inulin production.</title>
        <authorList>
            <person name="Fan W."/>
            <person name="Wang S."/>
            <person name="Wang H."/>
            <person name="Wang A."/>
            <person name="Jiang F."/>
            <person name="Liu H."/>
            <person name="Zhao H."/>
            <person name="Xu D."/>
            <person name="Zhang Y."/>
        </authorList>
    </citation>
    <scope>NUCLEOTIDE SEQUENCE [LARGE SCALE GENOMIC DNA]</scope>
    <source>
        <strain evidence="2">cv. Niubang</strain>
    </source>
</reference>
<accession>A0ACB9C373</accession>
<gene>
    <name evidence="1" type="ORF">L6452_17261</name>
</gene>
<sequence>MLNATLLCKNGNLITLLENCKSLCEFKQMHSIMITIGFPLTQEDAFVSRFLSFAATSSNNMDYAYAIFLQLPNPTIFNWNTVIRGYSKGRNPNKSISVFIDMLRMGVTPDHLTYPFLAKAASHLQDVRLGLSIHGRVVRDGYEADRFVKNSLIHFAGSFKDVDYARKLFDEMPDRNLVSWNSMLDCYVKCKEVLLAREVFDSMSDRDVVSWSSMIDGYVKCSEHSEALAIFQKMQGSSINANEVTMVSVLGACAHLGALDQGIMMHRYIINKKISLTLALRTSLVDMYAKCGAIEAALAVFHGLQPKQTDVLIWNAMIGGLATHGFVHESLEMFTEMQKTGITPDEVTYLCVLSACAHGGLVNEAWHYFKILAQNDLNPKTEHYACMMDALARAGQLTEAYTFLTQMPMEPTASMLGALLSGCINHRNLDLAEIVGKKLVELEPDHDGRYVGLSNVYAVIKRWDEARRMREAMEKRGVKKSPGWSFVEILGSTHRFIAHDKTHPQSEQIYNMLKFLVKQLSDSDPEMSQDCIFDIVDM</sequence>
<organism evidence="1 2">
    <name type="scientific">Arctium lappa</name>
    <name type="common">Greater burdock</name>
    <name type="synonym">Lappa major</name>
    <dbReference type="NCBI Taxonomy" id="4217"/>
    <lineage>
        <taxon>Eukaryota</taxon>
        <taxon>Viridiplantae</taxon>
        <taxon>Streptophyta</taxon>
        <taxon>Embryophyta</taxon>
        <taxon>Tracheophyta</taxon>
        <taxon>Spermatophyta</taxon>
        <taxon>Magnoliopsida</taxon>
        <taxon>eudicotyledons</taxon>
        <taxon>Gunneridae</taxon>
        <taxon>Pentapetalae</taxon>
        <taxon>asterids</taxon>
        <taxon>campanulids</taxon>
        <taxon>Asterales</taxon>
        <taxon>Asteraceae</taxon>
        <taxon>Carduoideae</taxon>
        <taxon>Cardueae</taxon>
        <taxon>Arctiinae</taxon>
        <taxon>Arctium</taxon>
    </lineage>
</organism>
<comment type="caution">
    <text evidence="1">The sequence shown here is derived from an EMBL/GenBank/DDBJ whole genome shotgun (WGS) entry which is preliminary data.</text>
</comment>
<reference evidence="1 2" key="2">
    <citation type="journal article" date="2022" name="Mol. Ecol. Resour.">
        <title>The genomes of chicory, endive, great burdock and yacon provide insights into Asteraceae paleo-polyploidization history and plant inulin production.</title>
        <authorList>
            <person name="Fan W."/>
            <person name="Wang S."/>
            <person name="Wang H."/>
            <person name="Wang A."/>
            <person name="Jiang F."/>
            <person name="Liu H."/>
            <person name="Zhao H."/>
            <person name="Xu D."/>
            <person name="Zhang Y."/>
        </authorList>
    </citation>
    <scope>NUCLEOTIDE SEQUENCE [LARGE SCALE GENOMIC DNA]</scope>
    <source>
        <strain evidence="2">cv. Niubang</strain>
    </source>
</reference>
<dbReference type="EMBL" id="CM042051">
    <property type="protein sequence ID" value="KAI3728622.1"/>
    <property type="molecule type" value="Genomic_DNA"/>
</dbReference>
<protein>
    <submittedName>
        <fullName evidence="1">Uncharacterized protein</fullName>
    </submittedName>
</protein>